<evidence type="ECO:0000256" key="1">
    <source>
        <dbReference type="ARBA" id="ARBA00004196"/>
    </source>
</evidence>
<keyword evidence="2" id="KW-0201">Cytochrome c-type biogenesis</keyword>
<evidence type="ECO:0000256" key="5">
    <source>
        <dbReference type="SAM" id="SignalP"/>
    </source>
</evidence>
<reference evidence="8" key="1">
    <citation type="journal article" date="2019" name="Int. J. Syst. Evol. Microbiol.">
        <title>The Global Catalogue of Microorganisms (GCM) 10K type strain sequencing project: providing services to taxonomists for standard genome sequencing and annotation.</title>
        <authorList>
            <consortium name="The Broad Institute Genomics Platform"/>
            <consortium name="The Broad Institute Genome Sequencing Center for Infectious Disease"/>
            <person name="Wu L."/>
            <person name="Ma J."/>
        </authorList>
    </citation>
    <scope>NUCLEOTIDE SEQUENCE [LARGE SCALE GENOMIC DNA]</scope>
    <source>
        <strain evidence="8">CCUG 60527</strain>
    </source>
</reference>
<evidence type="ECO:0000259" key="6">
    <source>
        <dbReference type="PROSITE" id="PS51352"/>
    </source>
</evidence>
<dbReference type="Proteomes" id="UP001597062">
    <property type="component" value="Unassembled WGS sequence"/>
</dbReference>
<dbReference type="Gene3D" id="3.40.30.10">
    <property type="entry name" value="Glutaredoxin"/>
    <property type="match status" value="1"/>
</dbReference>
<feature type="chain" id="PRO_5047265826" evidence="5">
    <location>
        <begin position="23"/>
        <end position="333"/>
    </location>
</feature>
<dbReference type="PROSITE" id="PS51257">
    <property type="entry name" value="PROKAR_LIPOPROTEIN"/>
    <property type="match status" value="1"/>
</dbReference>
<dbReference type="PROSITE" id="PS51352">
    <property type="entry name" value="THIOREDOXIN_2"/>
    <property type="match status" value="1"/>
</dbReference>
<keyword evidence="5" id="KW-0732">Signal</keyword>
<organism evidence="7 8">
    <name type="scientific">Tenacibaculum geojense</name>
    <dbReference type="NCBI Taxonomy" id="915352"/>
    <lineage>
        <taxon>Bacteria</taxon>
        <taxon>Pseudomonadati</taxon>
        <taxon>Bacteroidota</taxon>
        <taxon>Flavobacteriia</taxon>
        <taxon>Flavobacteriales</taxon>
        <taxon>Flavobacteriaceae</taxon>
        <taxon>Tenacibaculum</taxon>
    </lineage>
</organism>
<dbReference type="PANTHER" id="PTHR42852">
    <property type="entry name" value="THIOL:DISULFIDE INTERCHANGE PROTEIN DSBE"/>
    <property type="match status" value="1"/>
</dbReference>
<evidence type="ECO:0000313" key="7">
    <source>
        <dbReference type="EMBL" id="MFD0992183.1"/>
    </source>
</evidence>
<evidence type="ECO:0000256" key="2">
    <source>
        <dbReference type="ARBA" id="ARBA00022748"/>
    </source>
</evidence>
<dbReference type="EMBL" id="JBHTJR010000019">
    <property type="protein sequence ID" value="MFD0992183.1"/>
    <property type="molecule type" value="Genomic_DNA"/>
</dbReference>
<keyword evidence="4" id="KW-0676">Redox-active center</keyword>
<feature type="domain" description="Thioredoxin" evidence="6">
    <location>
        <begin position="192"/>
        <end position="333"/>
    </location>
</feature>
<name>A0ABW3JNW5_9FLAO</name>
<accession>A0ABW3JNW5</accession>
<dbReference type="PANTHER" id="PTHR42852:SF6">
    <property type="entry name" value="THIOL:DISULFIDE INTERCHANGE PROTEIN DSBE"/>
    <property type="match status" value="1"/>
</dbReference>
<keyword evidence="3" id="KW-1015">Disulfide bond</keyword>
<dbReference type="CDD" id="cd02966">
    <property type="entry name" value="TlpA_like_family"/>
    <property type="match status" value="1"/>
</dbReference>
<evidence type="ECO:0000256" key="3">
    <source>
        <dbReference type="ARBA" id="ARBA00023157"/>
    </source>
</evidence>
<comment type="subcellular location">
    <subcellularLocation>
        <location evidence="1">Cell envelope</location>
    </subcellularLocation>
</comment>
<comment type="caution">
    <text evidence="7">The sequence shown here is derived from an EMBL/GenBank/DDBJ whole genome shotgun (WGS) entry which is preliminary data.</text>
</comment>
<gene>
    <name evidence="7" type="ORF">ACFQ1U_03110</name>
</gene>
<evidence type="ECO:0000256" key="4">
    <source>
        <dbReference type="ARBA" id="ARBA00023284"/>
    </source>
</evidence>
<dbReference type="InterPro" id="IPR013766">
    <property type="entry name" value="Thioredoxin_domain"/>
</dbReference>
<keyword evidence="8" id="KW-1185">Reference proteome</keyword>
<dbReference type="InterPro" id="IPR013740">
    <property type="entry name" value="Redoxin"/>
</dbReference>
<dbReference type="InterPro" id="IPR050553">
    <property type="entry name" value="Thioredoxin_ResA/DsbE_sf"/>
</dbReference>
<protein>
    <submittedName>
        <fullName evidence="7">TlpA family protein disulfide reductase</fullName>
    </submittedName>
</protein>
<evidence type="ECO:0000313" key="8">
    <source>
        <dbReference type="Proteomes" id="UP001597062"/>
    </source>
</evidence>
<dbReference type="InterPro" id="IPR036249">
    <property type="entry name" value="Thioredoxin-like_sf"/>
</dbReference>
<proteinExistence type="predicted"/>
<dbReference type="RefSeq" id="WP_386105212.1">
    <property type="nucleotide sequence ID" value="NZ_JBHTJR010000019.1"/>
</dbReference>
<feature type="signal peptide" evidence="5">
    <location>
        <begin position="1"/>
        <end position="22"/>
    </location>
</feature>
<dbReference type="SUPFAM" id="SSF52833">
    <property type="entry name" value="Thioredoxin-like"/>
    <property type="match status" value="1"/>
</dbReference>
<dbReference type="Pfam" id="PF08534">
    <property type="entry name" value="Redoxin"/>
    <property type="match status" value="1"/>
</dbReference>
<sequence>MKKIFYLSAIALTAIACTKNDAVTFSGSITNPNSDSLVIANPQFGYTKTIKLDENGSFKDTLQLQQNGFFSVFDGKQYLTTYFQKGDDINMSFDTQNYDETLTFSGKGAEESNFLVTSTNGQKELLQNQTLFSLEKDEFESKLNGFVTDFNKNLSNQELDSAFVVTQKNYIANLQNQVSRIFEERNYVATVLSKGKPSPVFTNYENYKGGTTSLQDLKGKYVYIDLWATWCQPCKAEIPYLQKIEKQFHNKNIEFVSISIDSKKDHDAWKNMVKDKNLGGVQLYAGDDKTFTTAYRVSGIPRFILLDKDGNIVDSNAPRPSNPKLIEVLNNIL</sequence>